<protein>
    <submittedName>
        <fullName evidence="1">Uncharacterized protein</fullName>
    </submittedName>
</protein>
<gene>
    <name evidence="1" type="ORF">OHZ10_26370</name>
</gene>
<dbReference type="Proteomes" id="UP001448498">
    <property type="component" value="Chromosome 3"/>
</dbReference>
<name>A0ABZ3DLL9_9BURK</name>
<reference evidence="1 2" key="1">
    <citation type="submission" date="2022-10" db="EMBL/GenBank/DDBJ databases">
        <title>Genomic of Burkholderia cepacia PN-1.</title>
        <authorList>
            <person name="Yang Y."/>
            <person name="Guan H."/>
            <person name="Huang J."/>
        </authorList>
    </citation>
    <scope>NUCLEOTIDE SEQUENCE [LARGE SCALE GENOMIC DNA]</scope>
    <source>
        <strain evidence="1 2">PN-1</strain>
    </source>
</reference>
<sequence length="46" mass="5206">MTARMKIGAVNGETQLQRVIRPGKRLDKGSPASRKIIRKRVNFVNN</sequence>
<evidence type="ECO:0000313" key="2">
    <source>
        <dbReference type="Proteomes" id="UP001448498"/>
    </source>
</evidence>
<accession>A0ABZ3DLL9</accession>
<dbReference type="RefSeq" id="WP_174992204.1">
    <property type="nucleotide sequence ID" value="NZ_CABVPX010000006.1"/>
</dbReference>
<keyword evidence="2" id="KW-1185">Reference proteome</keyword>
<dbReference type="EMBL" id="CP109822">
    <property type="protein sequence ID" value="XAE50017.1"/>
    <property type="molecule type" value="Genomic_DNA"/>
</dbReference>
<organism evidence="1 2">
    <name type="scientific">Burkholderia arboris</name>
    <dbReference type="NCBI Taxonomy" id="488730"/>
    <lineage>
        <taxon>Bacteria</taxon>
        <taxon>Pseudomonadati</taxon>
        <taxon>Pseudomonadota</taxon>
        <taxon>Betaproteobacteria</taxon>
        <taxon>Burkholderiales</taxon>
        <taxon>Burkholderiaceae</taxon>
        <taxon>Burkholderia</taxon>
        <taxon>Burkholderia cepacia complex</taxon>
    </lineage>
</organism>
<evidence type="ECO:0000313" key="1">
    <source>
        <dbReference type="EMBL" id="XAE50017.1"/>
    </source>
</evidence>
<proteinExistence type="predicted"/>